<accession>A0ACC4BJ84</accession>
<keyword evidence="2" id="KW-1185">Reference proteome</keyword>
<sequence>MKDSLQLSSTDCRVTTLNRAQWMPLPATAVKDMVAGTELNLYAIDQLSISEVALVKAPGLNNLVHRCNSGPYGGGSTGQHPLLLSL</sequence>
<dbReference type="Proteomes" id="UP000309997">
    <property type="component" value="Unassembled WGS sequence"/>
</dbReference>
<organism evidence="1 2">
    <name type="scientific">Populus alba</name>
    <name type="common">White poplar</name>
    <dbReference type="NCBI Taxonomy" id="43335"/>
    <lineage>
        <taxon>Eukaryota</taxon>
        <taxon>Viridiplantae</taxon>
        <taxon>Streptophyta</taxon>
        <taxon>Embryophyta</taxon>
        <taxon>Tracheophyta</taxon>
        <taxon>Spermatophyta</taxon>
        <taxon>Magnoliopsida</taxon>
        <taxon>eudicotyledons</taxon>
        <taxon>Gunneridae</taxon>
        <taxon>Pentapetalae</taxon>
        <taxon>rosids</taxon>
        <taxon>fabids</taxon>
        <taxon>Malpighiales</taxon>
        <taxon>Salicaceae</taxon>
        <taxon>Saliceae</taxon>
        <taxon>Populus</taxon>
    </lineage>
</organism>
<evidence type="ECO:0000313" key="2">
    <source>
        <dbReference type="Proteomes" id="UP000309997"/>
    </source>
</evidence>
<evidence type="ECO:0000313" key="1">
    <source>
        <dbReference type="EMBL" id="KAL3578124.1"/>
    </source>
</evidence>
<gene>
    <name evidence="1" type="ORF">D5086_019628</name>
</gene>
<proteinExistence type="predicted"/>
<protein>
    <submittedName>
        <fullName evidence="1">Uncharacterized protein</fullName>
    </submittedName>
</protein>
<comment type="caution">
    <text evidence="1">The sequence shown here is derived from an EMBL/GenBank/DDBJ whole genome shotgun (WGS) entry which is preliminary data.</text>
</comment>
<dbReference type="EMBL" id="RCHU02000010">
    <property type="protein sequence ID" value="KAL3578124.1"/>
    <property type="molecule type" value="Genomic_DNA"/>
</dbReference>
<name>A0ACC4BJ84_POPAL</name>
<reference evidence="1 2" key="1">
    <citation type="journal article" date="2024" name="Plant Biotechnol. J.">
        <title>Genome and CRISPR/Cas9 system of a widespread forest tree (Populus alba) in the world.</title>
        <authorList>
            <person name="Liu Y.J."/>
            <person name="Jiang P.F."/>
            <person name="Han X.M."/>
            <person name="Li X.Y."/>
            <person name="Wang H.M."/>
            <person name="Wang Y.J."/>
            <person name="Wang X.X."/>
            <person name="Zeng Q.Y."/>
        </authorList>
    </citation>
    <scope>NUCLEOTIDE SEQUENCE [LARGE SCALE GENOMIC DNA]</scope>
    <source>
        <strain evidence="2">cv. PAL-ZL1</strain>
    </source>
</reference>